<dbReference type="PANTHER" id="PTHR42715:SF14">
    <property type="entry name" value="BETA-GLUCOSIDASE D-RELATED"/>
    <property type="match status" value="1"/>
</dbReference>
<keyword evidence="10" id="KW-1185">Reference proteome</keyword>
<name>A0A395H6D6_9EURO</name>
<feature type="domain" description="Glycoside hydrolase family 3 C-terminal" evidence="8">
    <location>
        <begin position="61"/>
        <end position="202"/>
    </location>
</feature>
<evidence type="ECO:0000256" key="7">
    <source>
        <dbReference type="ARBA" id="ARBA00023326"/>
    </source>
</evidence>
<dbReference type="VEuPathDB" id="FungiDB:BO80DRAFT_488476"/>
<dbReference type="PANTHER" id="PTHR42715">
    <property type="entry name" value="BETA-GLUCOSIDASE"/>
    <property type="match status" value="1"/>
</dbReference>
<dbReference type="EMBL" id="KZ824427">
    <property type="protein sequence ID" value="RAL03482.1"/>
    <property type="molecule type" value="Genomic_DNA"/>
</dbReference>
<dbReference type="InterPro" id="IPR002772">
    <property type="entry name" value="Glyco_hydro_3_C"/>
</dbReference>
<gene>
    <name evidence="9" type="ORF">BO80DRAFT_488476</name>
</gene>
<dbReference type="InterPro" id="IPR050288">
    <property type="entry name" value="Cellulose_deg_GH3"/>
</dbReference>
<dbReference type="Pfam" id="PF01915">
    <property type="entry name" value="Glyco_hydro_3_C"/>
    <property type="match status" value="1"/>
</dbReference>
<keyword evidence="7" id="KW-0624">Polysaccharide degradation</keyword>
<evidence type="ECO:0000256" key="2">
    <source>
        <dbReference type="ARBA" id="ARBA00005336"/>
    </source>
</evidence>
<dbReference type="GO" id="GO:0008422">
    <property type="term" value="F:beta-glucosidase activity"/>
    <property type="evidence" value="ECO:0007669"/>
    <property type="project" value="UniProtKB-EC"/>
</dbReference>
<dbReference type="InterPro" id="IPR036881">
    <property type="entry name" value="Glyco_hydro_3_C_sf"/>
</dbReference>
<proteinExistence type="inferred from homology"/>
<dbReference type="GeneID" id="37228442"/>
<evidence type="ECO:0000256" key="4">
    <source>
        <dbReference type="ARBA" id="ARBA00022801"/>
    </source>
</evidence>
<evidence type="ECO:0000313" key="9">
    <source>
        <dbReference type="EMBL" id="RAL03482.1"/>
    </source>
</evidence>
<organism evidence="9 10">
    <name type="scientific">Aspergillus ibericus CBS 121593</name>
    <dbReference type="NCBI Taxonomy" id="1448316"/>
    <lineage>
        <taxon>Eukaryota</taxon>
        <taxon>Fungi</taxon>
        <taxon>Dikarya</taxon>
        <taxon>Ascomycota</taxon>
        <taxon>Pezizomycotina</taxon>
        <taxon>Eurotiomycetes</taxon>
        <taxon>Eurotiomycetidae</taxon>
        <taxon>Eurotiales</taxon>
        <taxon>Aspergillaceae</taxon>
        <taxon>Aspergillus</taxon>
        <taxon>Aspergillus subgen. Circumdati</taxon>
    </lineage>
</organism>
<evidence type="ECO:0000256" key="1">
    <source>
        <dbReference type="ARBA" id="ARBA00000448"/>
    </source>
</evidence>
<protein>
    <recommendedName>
        <fullName evidence="3">beta-glucosidase</fullName>
        <ecNumber evidence="3">3.2.1.21</ecNumber>
    </recommendedName>
</protein>
<dbReference type="RefSeq" id="XP_025577809.1">
    <property type="nucleotide sequence ID" value="XM_025723577.1"/>
</dbReference>
<dbReference type="OrthoDB" id="416222at2759"/>
<dbReference type="SUPFAM" id="SSF52279">
    <property type="entry name" value="Beta-D-glucan exohydrolase, C-terminal domain"/>
    <property type="match status" value="1"/>
</dbReference>
<accession>A0A395H6D6</accession>
<evidence type="ECO:0000256" key="5">
    <source>
        <dbReference type="ARBA" id="ARBA00023277"/>
    </source>
</evidence>
<dbReference type="STRING" id="1448316.A0A395H6D6"/>
<dbReference type="Proteomes" id="UP000249402">
    <property type="component" value="Unassembled WGS sequence"/>
</dbReference>
<keyword evidence="5" id="KW-0119">Carbohydrate metabolism</keyword>
<evidence type="ECO:0000256" key="6">
    <source>
        <dbReference type="ARBA" id="ARBA00023295"/>
    </source>
</evidence>
<dbReference type="AlphaFoldDB" id="A0A395H6D6"/>
<evidence type="ECO:0000313" key="10">
    <source>
        <dbReference type="Proteomes" id="UP000249402"/>
    </source>
</evidence>
<sequence length="237" mass="25423">MVKNESLSLQRLNDMAIRNIIPYYQLHLDNGKQPATVGETDYVDVRANHSRRIRENGAKSIVLLKNTRSALPLRKPRIMGVFGANAGAAVAGPNYAYNPITGSGPTYDGHLATGTGSGQASFPLLVTPLAALAFRALQDGTMLRWILNDTYTSTDTSALGAGTGVVPGYVNYAQVSDVCLVFINALAGEGEDRTELYNDNQDVQAQQWAVKGGEDGFSVGASSRDLRLSKTVSIRTE</sequence>
<dbReference type="EC" id="3.2.1.21" evidence="3"/>
<reference evidence="9 10" key="1">
    <citation type="submission" date="2018-02" db="EMBL/GenBank/DDBJ databases">
        <title>The genomes of Aspergillus section Nigri reveals drivers in fungal speciation.</title>
        <authorList>
            <consortium name="DOE Joint Genome Institute"/>
            <person name="Vesth T.C."/>
            <person name="Nybo J."/>
            <person name="Theobald S."/>
            <person name="Brandl J."/>
            <person name="Frisvad J.C."/>
            <person name="Nielsen K.F."/>
            <person name="Lyhne E.K."/>
            <person name="Kogle M.E."/>
            <person name="Kuo A."/>
            <person name="Riley R."/>
            <person name="Clum A."/>
            <person name="Nolan M."/>
            <person name="Lipzen A."/>
            <person name="Salamov A."/>
            <person name="Henrissat B."/>
            <person name="Wiebenga A."/>
            <person name="De vries R.P."/>
            <person name="Grigoriev I.V."/>
            <person name="Mortensen U.H."/>
            <person name="Andersen M.R."/>
            <person name="Baker S.E."/>
        </authorList>
    </citation>
    <scope>NUCLEOTIDE SEQUENCE [LARGE SCALE GENOMIC DNA]</scope>
    <source>
        <strain evidence="9 10">CBS 121593</strain>
    </source>
</reference>
<keyword evidence="4" id="KW-0378">Hydrolase</keyword>
<comment type="similarity">
    <text evidence="2">Belongs to the glycosyl hydrolase 3 family.</text>
</comment>
<evidence type="ECO:0000259" key="8">
    <source>
        <dbReference type="Pfam" id="PF01915"/>
    </source>
</evidence>
<keyword evidence="6" id="KW-0326">Glycosidase</keyword>
<evidence type="ECO:0000256" key="3">
    <source>
        <dbReference type="ARBA" id="ARBA00012744"/>
    </source>
</evidence>
<dbReference type="Gene3D" id="3.40.50.1700">
    <property type="entry name" value="Glycoside hydrolase family 3 C-terminal domain"/>
    <property type="match status" value="1"/>
</dbReference>
<dbReference type="GO" id="GO:0009251">
    <property type="term" value="P:glucan catabolic process"/>
    <property type="evidence" value="ECO:0007669"/>
    <property type="project" value="TreeGrafter"/>
</dbReference>
<comment type="catalytic activity">
    <reaction evidence="1">
        <text>Hydrolysis of terminal, non-reducing beta-D-glucosyl residues with release of beta-D-glucose.</text>
        <dbReference type="EC" id="3.2.1.21"/>
    </reaction>
</comment>